<dbReference type="AlphaFoldDB" id="A0A5C3Q161"/>
<dbReference type="InterPro" id="IPR013901">
    <property type="entry name" value="Anthrone_oxy"/>
</dbReference>
<evidence type="ECO:0000313" key="2">
    <source>
        <dbReference type="EMBL" id="TFK95722.1"/>
    </source>
</evidence>
<gene>
    <name evidence="2" type="ORF">BDV98DRAFT_372161</name>
</gene>
<evidence type="ECO:0008006" key="4">
    <source>
        <dbReference type="Google" id="ProtNLM"/>
    </source>
</evidence>
<dbReference type="Proteomes" id="UP000305067">
    <property type="component" value="Unassembled WGS sequence"/>
</dbReference>
<evidence type="ECO:0000313" key="3">
    <source>
        <dbReference type="Proteomes" id="UP000305067"/>
    </source>
</evidence>
<reference evidence="2 3" key="1">
    <citation type="journal article" date="2019" name="Nat. Ecol. Evol.">
        <title>Megaphylogeny resolves global patterns of mushroom evolution.</title>
        <authorList>
            <person name="Varga T."/>
            <person name="Krizsan K."/>
            <person name="Foldi C."/>
            <person name="Dima B."/>
            <person name="Sanchez-Garcia M."/>
            <person name="Sanchez-Ramirez S."/>
            <person name="Szollosi G.J."/>
            <person name="Szarkandi J.G."/>
            <person name="Papp V."/>
            <person name="Albert L."/>
            <person name="Andreopoulos W."/>
            <person name="Angelini C."/>
            <person name="Antonin V."/>
            <person name="Barry K.W."/>
            <person name="Bougher N.L."/>
            <person name="Buchanan P."/>
            <person name="Buyck B."/>
            <person name="Bense V."/>
            <person name="Catcheside P."/>
            <person name="Chovatia M."/>
            <person name="Cooper J."/>
            <person name="Damon W."/>
            <person name="Desjardin D."/>
            <person name="Finy P."/>
            <person name="Geml J."/>
            <person name="Haridas S."/>
            <person name="Hughes K."/>
            <person name="Justo A."/>
            <person name="Karasinski D."/>
            <person name="Kautmanova I."/>
            <person name="Kiss B."/>
            <person name="Kocsube S."/>
            <person name="Kotiranta H."/>
            <person name="LaButti K.M."/>
            <person name="Lechner B.E."/>
            <person name="Liimatainen K."/>
            <person name="Lipzen A."/>
            <person name="Lukacs Z."/>
            <person name="Mihaltcheva S."/>
            <person name="Morgado L.N."/>
            <person name="Niskanen T."/>
            <person name="Noordeloos M.E."/>
            <person name="Ohm R.A."/>
            <person name="Ortiz-Santana B."/>
            <person name="Ovrebo C."/>
            <person name="Racz N."/>
            <person name="Riley R."/>
            <person name="Savchenko A."/>
            <person name="Shiryaev A."/>
            <person name="Soop K."/>
            <person name="Spirin V."/>
            <person name="Szebenyi C."/>
            <person name="Tomsovsky M."/>
            <person name="Tulloss R.E."/>
            <person name="Uehling J."/>
            <person name="Grigoriev I.V."/>
            <person name="Vagvolgyi C."/>
            <person name="Papp T."/>
            <person name="Martin F.M."/>
            <person name="Miettinen O."/>
            <person name="Hibbett D.S."/>
            <person name="Nagy L.G."/>
        </authorList>
    </citation>
    <scope>NUCLEOTIDE SEQUENCE [LARGE SCALE GENOMIC DNA]</scope>
    <source>
        <strain evidence="2 3">CBS 309.79</strain>
    </source>
</reference>
<feature type="transmembrane region" description="Helical" evidence="1">
    <location>
        <begin position="74"/>
        <end position="94"/>
    </location>
</feature>
<sequence length="181" mass="19840">MTTLHIGTLSLPRALVNRLASPLIASIGLGLASSSYFFLGNLACASVGVLPSFKAVHLEEEKKAELFAFFFEKAAFQFVATSSISALSYFAAAYYAKPLHTSMRPWLLTAGICSISILPYTLFLMMPTNKTLLAARDRVVRKEYLHIKTQQHVDTWSKLHLARMAAGGISWAIGMATLILI</sequence>
<proteinExistence type="predicted"/>
<dbReference type="PANTHER" id="PTHR36535">
    <property type="entry name" value="YALI0E30327P"/>
    <property type="match status" value="1"/>
</dbReference>
<protein>
    <recommendedName>
        <fullName evidence="4">DUF1772-domain-containing protein</fullName>
    </recommendedName>
</protein>
<evidence type="ECO:0000256" key="1">
    <source>
        <dbReference type="SAM" id="Phobius"/>
    </source>
</evidence>
<feature type="transmembrane region" description="Helical" evidence="1">
    <location>
        <begin position="106"/>
        <end position="126"/>
    </location>
</feature>
<organism evidence="2 3">
    <name type="scientific">Pterulicium gracile</name>
    <dbReference type="NCBI Taxonomy" id="1884261"/>
    <lineage>
        <taxon>Eukaryota</taxon>
        <taxon>Fungi</taxon>
        <taxon>Dikarya</taxon>
        <taxon>Basidiomycota</taxon>
        <taxon>Agaricomycotina</taxon>
        <taxon>Agaricomycetes</taxon>
        <taxon>Agaricomycetidae</taxon>
        <taxon>Agaricales</taxon>
        <taxon>Pleurotineae</taxon>
        <taxon>Pterulaceae</taxon>
        <taxon>Pterulicium</taxon>
    </lineage>
</organism>
<dbReference type="PANTHER" id="PTHR36535:SF1">
    <property type="entry name" value="DUF1772 DOMAIN-CONTAINING PROTEIN"/>
    <property type="match status" value="1"/>
</dbReference>
<keyword evidence="3" id="KW-1185">Reference proteome</keyword>
<keyword evidence="1" id="KW-0812">Transmembrane</keyword>
<name>A0A5C3Q161_9AGAR</name>
<keyword evidence="1" id="KW-1133">Transmembrane helix</keyword>
<keyword evidence="1" id="KW-0472">Membrane</keyword>
<dbReference type="OrthoDB" id="5954308at2759"/>
<feature type="transmembrane region" description="Helical" evidence="1">
    <location>
        <begin position="20"/>
        <end position="53"/>
    </location>
</feature>
<dbReference type="EMBL" id="ML178876">
    <property type="protein sequence ID" value="TFK95722.1"/>
    <property type="molecule type" value="Genomic_DNA"/>
</dbReference>
<dbReference type="Pfam" id="PF08592">
    <property type="entry name" value="Anthrone_oxy"/>
    <property type="match status" value="1"/>
</dbReference>
<accession>A0A5C3Q161</accession>
<feature type="transmembrane region" description="Helical" evidence="1">
    <location>
        <begin position="161"/>
        <end position="180"/>
    </location>
</feature>